<proteinExistence type="predicted"/>
<organism evidence="1 2">
    <name type="scientific">Cirrhinus mrigala</name>
    <name type="common">Mrigala</name>
    <dbReference type="NCBI Taxonomy" id="683832"/>
    <lineage>
        <taxon>Eukaryota</taxon>
        <taxon>Metazoa</taxon>
        <taxon>Chordata</taxon>
        <taxon>Craniata</taxon>
        <taxon>Vertebrata</taxon>
        <taxon>Euteleostomi</taxon>
        <taxon>Actinopterygii</taxon>
        <taxon>Neopterygii</taxon>
        <taxon>Teleostei</taxon>
        <taxon>Ostariophysi</taxon>
        <taxon>Cypriniformes</taxon>
        <taxon>Cyprinidae</taxon>
        <taxon>Labeoninae</taxon>
        <taxon>Labeonini</taxon>
        <taxon>Cirrhinus</taxon>
    </lineage>
</organism>
<protein>
    <submittedName>
        <fullName evidence="1">Uncharacterized protein</fullName>
    </submittedName>
</protein>
<keyword evidence="2" id="KW-1185">Reference proteome</keyword>
<dbReference type="EMBL" id="JAMKFB020000016">
    <property type="protein sequence ID" value="KAL0171407.1"/>
    <property type="molecule type" value="Genomic_DNA"/>
</dbReference>
<dbReference type="AlphaFoldDB" id="A0ABD0PBG8"/>
<evidence type="ECO:0000313" key="2">
    <source>
        <dbReference type="Proteomes" id="UP001529510"/>
    </source>
</evidence>
<feature type="non-terminal residue" evidence="1">
    <location>
        <position position="1"/>
    </location>
</feature>
<dbReference type="Proteomes" id="UP001529510">
    <property type="component" value="Unassembled WGS sequence"/>
</dbReference>
<name>A0ABD0PBG8_CIRMR</name>
<accession>A0ABD0PBG8</accession>
<evidence type="ECO:0000313" key="1">
    <source>
        <dbReference type="EMBL" id="KAL0171407.1"/>
    </source>
</evidence>
<reference evidence="1 2" key="1">
    <citation type="submission" date="2024-05" db="EMBL/GenBank/DDBJ databases">
        <title>Genome sequencing and assembly of Indian major carp, Cirrhinus mrigala (Hamilton, 1822).</title>
        <authorList>
            <person name="Mohindra V."/>
            <person name="Chowdhury L.M."/>
            <person name="Lal K."/>
            <person name="Jena J.K."/>
        </authorList>
    </citation>
    <scope>NUCLEOTIDE SEQUENCE [LARGE SCALE GENOMIC DNA]</scope>
    <source>
        <strain evidence="1">CM1030</strain>
        <tissue evidence="1">Blood</tissue>
    </source>
</reference>
<sequence>LQEPTLHLKNQGCLQLHHQNTSTILLDILPPFQASQSRIQDRLWSLCSLQLM</sequence>
<comment type="caution">
    <text evidence="1">The sequence shown here is derived from an EMBL/GenBank/DDBJ whole genome shotgun (WGS) entry which is preliminary data.</text>
</comment>
<gene>
    <name evidence="1" type="ORF">M9458_031718</name>
</gene>